<accession>A0A1Z5IQL2</accession>
<name>A0A1Z5IQL2_9LACO</name>
<gene>
    <name evidence="1" type="ORF">IWT140_01684</name>
</gene>
<keyword evidence="2" id="KW-1185">Reference proteome</keyword>
<comment type="caution">
    <text evidence="1">The sequence shown here is derived from an EMBL/GenBank/DDBJ whole genome shotgun (WGS) entry which is preliminary data.</text>
</comment>
<organism evidence="1 2">
    <name type="scientific">Secundilactobacillus pentosiphilus</name>
    <dbReference type="NCBI Taxonomy" id="1714682"/>
    <lineage>
        <taxon>Bacteria</taxon>
        <taxon>Bacillati</taxon>
        <taxon>Bacillota</taxon>
        <taxon>Bacilli</taxon>
        <taxon>Lactobacillales</taxon>
        <taxon>Lactobacillaceae</taxon>
        <taxon>Secundilactobacillus</taxon>
    </lineage>
</organism>
<dbReference type="EMBL" id="BCMH01000012">
    <property type="protein sequence ID" value="GAX04047.1"/>
    <property type="molecule type" value="Genomic_DNA"/>
</dbReference>
<evidence type="ECO:0000313" key="2">
    <source>
        <dbReference type="Proteomes" id="UP000198430"/>
    </source>
</evidence>
<protein>
    <recommendedName>
        <fullName evidence="3">AP2 domain protein</fullName>
    </recommendedName>
</protein>
<evidence type="ECO:0000313" key="1">
    <source>
        <dbReference type="EMBL" id="GAX04047.1"/>
    </source>
</evidence>
<dbReference type="Proteomes" id="UP000198430">
    <property type="component" value="Unassembled WGS sequence"/>
</dbReference>
<reference evidence="1 2" key="1">
    <citation type="submission" date="2015-11" db="EMBL/GenBank/DDBJ databases">
        <title>Draft genome sequences of new species of the genus Lactobacillus isolated from orchardgrass silage.</title>
        <authorList>
            <person name="Tohno M."/>
            <person name="Tanizawa Y."/>
            <person name="Arita M."/>
        </authorList>
    </citation>
    <scope>NUCLEOTIDE SEQUENCE [LARGE SCALE GENOMIC DNA]</scope>
    <source>
        <strain evidence="1 2">IWT140</strain>
    </source>
</reference>
<evidence type="ECO:0008006" key="3">
    <source>
        <dbReference type="Google" id="ProtNLM"/>
    </source>
</evidence>
<proteinExistence type="predicted"/>
<dbReference type="AlphaFoldDB" id="A0A1Z5IQL2"/>
<sequence>MVMLIDPTPEEVEEFVKHVKYNDKGKGVSIVKGVKVHRRKSGEVVFKAVRRMQDHTYTETYYTFNDALAAYQRLVEQHTWTTGRLIDLTGQKFGHLTVLNRAKSRYKTQSYWVCECDLDGNKVVVSSKNLRRGRATTCGQHQADHLKKYHEREREESKKYGTVIDTLTRKISKNNKTGTKGVYMLHEKDGRVKYKAEIGIGRQKKQGSKYDRLEDAIKERNLMEEKYFDPVLEKAKEDKPKDHDRK</sequence>